<organism evidence="1 2">
    <name type="scientific">Lactiplantibacillus fabifermentans DSM 21115</name>
    <dbReference type="NCBI Taxonomy" id="1413187"/>
    <lineage>
        <taxon>Bacteria</taxon>
        <taxon>Bacillati</taxon>
        <taxon>Bacillota</taxon>
        <taxon>Bacilli</taxon>
        <taxon>Lactobacillales</taxon>
        <taxon>Lactobacillaceae</taxon>
        <taxon>Lactiplantibacillus</taxon>
    </lineage>
</organism>
<evidence type="ECO:0000313" key="2">
    <source>
        <dbReference type="Proteomes" id="UP000050920"/>
    </source>
</evidence>
<dbReference type="RefSeq" id="WP_024624110.1">
    <property type="nucleotide sequence ID" value="NZ_AYGX02000043.1"/>
</dbReference>
<sequence>MAQPLTYPIIVTEYHDADGHYFVGTSPNIHGMVTQADTLAEMRVAAIDAIGTMLDGELYPVPQDSSDWDLDANQQIIKVTIDMDAFLAGDYPY</sequence>
<dbReference type="Proteomes" id="UP000050920">
    <property type="component" value="Unassembled WGS sequence"/>
</dbReference>
<protein>
    <recommendedName>
        <fullName evidence="3">HicB-like antitoxin of toxin-antitoxin system domain-containing protein</fullName>
    </recommendedName>
</protein>
<dbReference type="SUPFAM" id="SSF143100">
    <property type="entry name" value="TTHA1013/TTHA0281-like"/>
    <property type="match status" value="1"/>
</dbReference>
<reference evidence="1 2" key="1">
    <citation type="journal article" date="2015" name="Genome Announc.">
        <title>Expanding the biotechnology potential of lactobacilli through comparative genomics of 213 strains and associated genera.</title>
        <authorList>
            <person name="Sun Z."/>
            <person name="Harris H.M."/>
            <person name="McCann A."/>
            <person name="Guo C."/>
            <person name="Argimon S."/>
            <person name="Zhang W."/>
            <person name="Yang X."/>
            <person name="Jeffery I.B."/>
            <person name="Cooney J.C."/>
            <person name="Kagawa T.F."/>
            <person name="Liu W."/>
            <person name="Song Y."/>
            <person name="Salvetti E."/>
            <person name="Wrobel A."/>
            <person name="Rasinkangas P."/>
            <person name="Parkhill J."/>
            <person name="Rea M.C."/>
            <person name="O'Sullivan O."/>
            <person name="Ritari J."/>
            <person name="Douillard F.P."/>
            <person name="Paul Ross R."/>
            <person name="Yang R."/>
            <person name="Briner A.E."/>
            <person name="Felis G.E."/>
            <person name="de Vos W.M."/>
            <person name="Barrangou R."/>
            <person name="Klaenhammer T.R."/>
            <person name="Caufield P.W."/>
            <person name="Cui Y."/>
            <person name="Zhang H."/>
            <person name="O'Toole P.W."/>
        </authorList>
    </citation>
    <scope>NUCLEOTIDE SEQUENCE [LARGE SCALE GENOMIC DNA]</scope>
    <source>
        <strain evidence="1 2">DSM 21115</strain>
    </source>
</reference>
<dbReference type="Gene3D" id="3.30.160.250">
    <property type="match status" value="1"/>
</dbReference>
<name>A0A0R2NRT0_9LACO</name>
<proteinExistence type="predicted"/>
<gene>
    <name evidence="1" type="ORF">DY78_GL002386</name>
</gene>
<dbReference type="AlphaFoldDB" id="A0A0R2NRT0"/>
<keyword evidence="2" id="KW-1185">Reference proteome</keyword>
<evidence type="ECO:0000313" key="1">
    <source>
        <dbReference type="EMBL" id="KRO28393.1"/>
    </source>
</evidence>
<evidence type="ECO:0008006" key="3">
    <source>
        <dbReference type="Google" id="ProtNLM"/>
    </source>
</evidence>
<accession>A0A0R2NRT0</accession>
<dbReference type="EMBL" id="AYGX02000043">
    <property type="protein sequence ID" value="KRO28393.1"/>
    <property type="molecule type" value="Genomic_DNA"/>
</dbReference>
<dbReference type="InterPro" id="IPR035069">
    <property type="entry name" value="TTHA1013/TTHA0281-like"/>
</dbReference>
<comment type="caution">
    <text evidence="1">The sequence shown here is derived from an EMBL/GenBank/DDBJ whole genome shotgun (WGS) entry which is preliminary data.</text>
</comment>